<evidence type="ECO:0000256" key="2">
    <source>
        <dbReference type="ARBA" id="ARBA00023033"/>
    </source>
</evidence>
<dbReference type="GO" id="GO:0004497">
    <property type="term" value="F:monooxygenase activity"/>
    <property type="evidence" value="ECO:0007669"/>
    <property type="project" value="UniProtKB-KW"/>
</dbReference>
<dbReference type="OrthoDB" id="9804736at2"/>
<dbReference type="AlphaFoldDB" id="A0A2J7TIS8"/>
<dbReference type="InterPro" id="IPR050766">
    <property type="entry name" value="Bact_Lucif_Oxidored"/>
</dbReference>
<dbReference type="InterPro" id="IPR011251">
    <property type="entry name" value="Luciferase-like_dom"/>
</dbReference>
<dbReference type="RefSeq" id="WP_102842973.1">
    <property type="nucleotide sequence ID" value="NZ_PDZR01000005.1"/>
</dbReference>
<evidence type="ECO:0000313" key="4">
    <source>
        <dbReference type="EMBL" id="PNG26674.1"/>
    </source>
</evidence>
<protein>
    <submittedName>
        <fullName evidence="4">LLM class flavin-dependent oxidoreductase</fullName>
    </submittedName>
</protein>
<evidence type="ECO:0000259" key="3">
    <source>
        <dbReference type="Pfam" id="PF00296"/>
    </source>
</evidence>
<dbReference type="Pfam" id="PF00296">
    <property type="entry name" value="Bac_luciferase"/>
    <property type="match status" value="1"/>
</dbReference>
<dbReference type="CDD" id="cd00347">
    <property type="entry name" value="Flavin_utilizing_monoxygenases"/>
    <property type="match status" value="1"/>
</dbReference>
<organism evidence="4 5">
    <name type="scientific">Methylocella silvestris</name>
    <dbReference type="NCBI Taxonomy" id="199596"/>
    <lineage>
        <taxon>Bacteria</taxon>
        <taxon>Pseudomonadati</taxon>
        <taxon>Pseudomonadota</taxon>
        <taxon>Alphaproteobacteria</taxon>
        <taxon>Hyphomicrobiales</taxon>
        <taxon>Beijerinckiaceae</taxon>
        <taxon>Methylocella</taxon>
    </lineage>
</organism>
<dbReference type="PANTHER" id="PTHR30137">
    <property type="entry name" value="LUCIFERASE-LIKE MONOOXYGENASE"/>
    <property type="match status" value="1"/>
</dbReference>
<dbReference type="SUPFAM" id="SSF51679">
    <property type="entry name" value="Bacterial luciferase-like"/>
    <property type="match status" value="1"/>
</dbReference>
<feature type="domain" description="Luciferase-like" evidence="3">
    <location>
        <begin position="1"/>
        <end position="288"/>
    </location>
</feature>
<dbReference type="Gene3D" id="3.20.20.30">
    <property type="entry name" value="Luciferase-like domain"/>
    <property type="match status" value="1"/>
</dbReference>
<gene>
    <name evidence="4" type="ORF">CR492_06685</name>
</gene>
<evidence type="ECO:0000256" key="1">
    <source>
        <dbReference type="ARBA" id="ARBA00023002"/>
    </source>
</evidence>
<dbReference type="EMBL" id="PDZR01000005">
    <property type="protein sequence ID" value="PNG26674.1"/>
    <property type="molecule type" value="Genomic_DNA"/>
</dbReference>
<dbReference type="GO" id="GO:0005829">
    <property type="term" value="C:cytosol"/>
    <property type="evidence" value="ECO:0007669"/>
    <property type="project" value="TreeGrafter"/>
</dbReference>
<sequence length="329" mass="36380">MRFGLFSTFDNPHGDFAQAYAEQISLVRLAEGLGFDEAWVVEHHFNAESPIPSCLMVLAFLAARTSRIRLGSAATLLPFHNPALIAEEVATLDILSEGRFNFGVAKGGPFPMQNKHFGVDLADSRDKTIEALALIQRLLAEDEVSFDGAYFKTDRLRLTPKPLQRPVPTFIATSTPDMVRRAAALGYGFMAGPPFPLKIVARNVAAYRDAAPQGDPKLVLMRFFHLARTRAQARKEAAELLAPFIERMKSTTARMQPEWTEWFDVERVIDDSLIGTTEEVGDGLRAIETELAPHSVVLKPLSPLASKRSADLEIFSDVIGPLFRTAETI</sequence>
<proteinExistence type="predicted"/>
<reference evidence="4 5" key="1">
    <citation type="submission" date="2017-10" db="EMBL/GenBank/DDBJ databases">
        <title>Genome announcement of Methylocella silvestris TVC from permafrost.</title>
        <authorList>
            <person name="Wang J."/>
            <person name="Geng K."/>
            <person name="Ul-Haque F."/>
            <person name="Crombie A.T."/>
            <person name="Street L.E."/>
            <person name="Wookey P.A."/>
            <person name="Murrell J.C."/>
            <person name="Pratscher J."/>
        </authorList>
    </citation>
    <scope>NUCLEOTIDE SEQUENCE [LARGE SCALE GENOMIC DNA]</scope>
    <source>
        <strain evidence="4 5">TVC</strain>
    </source>
</reference>
<dbReference type="InterPro" id="IPR036661">
    <property type="entry name" value="Luciferase-like_sf"/>
</dbReference>
<comment type="caution">
    <text evidence="4">The sequence shown here is derived from an EMBL/GenBank/DDBJ whole genome shotgun (WGS) entry which is preliminary data.</text>
</comment>
<keyword evidence="2" id="KW-0503">Monooxygenase</keyword>
<dbReference type="PANTHER" id="PTHR30137:SF8">
    <property type="entry name" value="BLR5498 PROTEIN"/>
    <property type="match status" value="1"/>
</dbReference>
<name>A0A2J7TIS8_METSI</name>
<dbReference type="GO" id="GO:0016705">
    <property type="term" value="F:oxidoreductase activity, acting on paired donors, with incorporation or reduction of molecular oxygen"/>
    <property type="evidence" value="ECO:0007669"/>
    <property type="project" value="InterPro"/>
</dbReference>
<keyword evidence="1" id="KW-0560">Oxidoreductase</keyword>
<evidence type="ECO:0000313" key="5">
    <source>
        <dbReference type="Proteomes" id="UP000236286"/>
    </source>
</evidence>
<accession>A0A2J7TIS8</accession>
<dbReference type="Proteomes" id="UP000236286">
    <property type="component" value="Unassembled WGS sequence"/>
</dbReference>